<reference evidence="7" key="2">
    <citation type="submission" date="2021-04" db="EMBL/GenBank/DDBJ databases">
        <authorList>
            <person name="Gilroy R."/>
        </authorList>
    </citation>
    <scope>NUCLEOTIDE SEQUENCE</scope>
    <source>
        <strain evidence="7">ChiSjej3B21-8574</strain>
    </source>
</reference>
<dbReference type="InterPro" id="IPR017039">
    <property type="entry name" value="Virul_fac_BrkB"/>
</dbReference>
<dbReference type="PANTHER" id="PTHR30213">
    <property type="entry name" value="INNER MEMBRANE PROTEIN YHJD"/>
    <property type="match status" value="1"/>
</dbReference>
<accession>A0A9D2T9L9</accession>
<dbReference type="Pfam" id="PF03631">
    <property type="entry name" value="Virul_fac_BrkB"/>
    <property type="match status" value="1"/>
</dbReference>
<feature type="transmembrane region" description="Helical" evidence="6">
    <location>
        <begin position="205"/>
        <end position="226"/>
    </location>
</feature>
<feature type="transmembrane region" description="Helical" evidence="6">
    <location>
        <begin position="123"/>
        <end position="149"/>
    </location>
</feature>
<dbReference type="NCBIfam" id="TIGR00765">
    <property type="entry name" value="yihY_not_rbn"/>
    <property type="match status" value="1"/>
</dbReference>
<evidence type="ECO:0000256" key="1">
    <source>
        <dbReference type="ARBA" id="ARBA00004651"/>
    </source>
</evidence>
<name>A0A9D2T9L9_9FIRM</name>
<keyword evidence="5 6" id="KW-0472">Membrane</keyword>
<evidence type="ECO:0000256" key="4">
    <source>
        <dbReference type="ARBA" id="ARBA00022989"/>
    </source>
</evidence>
<dbReference type="EMBL" id="DWWD01000028">
    <property type="protein sequence ID" value="HJC50416.1"/>
    <property type="molecule type" value="Genomic_DNA"/>
</dbReference>
<keyword evidence="4 6" id="KW-1133">Transmembrane helix</keyword>
<evidence type="ECO:0000256" key="5">
    <source>
        <dbReference type="ARBA" id="ARBA00023136"/>
    </source>
</evidence>
<sequence>MLKLISMIGSIINKAQKDHITAFSAQAAFFTVLSFFPFLIVVLSLMRFFPITLQDMIDLVRNYLPEQYSGAVIPIINSLNGRLTTTYMSLTILTLLWSASKGILSMMTGLNTIHEIEEKRNYFVLRFISSIYIGLMAVAVLFGMVLLLFGNSLLIQLYRFQPVLENQHLVFASIRFTLAFLIFLIVFIIMFRFLPSDNFKTKEILPGALFASIGWLILSFLFSMYFDNFSFYNIMYGGLTSILLTLLWLYFCMMILFIGAEINQYFLNSKKNISYLSKHKVEQKK</sequence>
<feature type="transmembrane region" description="Helical" evidence="6">
    <location>
        <begin position="20"/>
        <end position="46"/>
    </location>
</feature>
<comment type="caution">
    <text evidence="7">The sequence shown here is derived from an EMBL/GenBank/DDBJ whole genome shotgun (WGS) entry which is preliminary data.</text>
</comment>
<keyword evidence="3 6" id="KW-0812">Transmembrane</keyword>
<evidence type="ECO:0000313" key="8">
    <source>
        <dbReference type="Proteomes" id="UP000823904"/>
    </source>
</evidence>
<evidence type="ECO:0000256" key="3">
    <source>
        <dbReference type="ARBA" id="ARBA00022692"/>
    </source>
</evidence>
<reference evidence="7" key="1">
    <citation type="journal article" date="2021" name="PeerJ">
        <title>Extensive microbial diversity within the chicken gut microbiome revealed by metagenomics and culture.</title>
        <authorList>
            <person name="Gilroy R."/>
            <person name="Ravi A."/>
            <person name="Getino M."/>
            <person name="Pursley I."/>
            <person name="Horton D.L."/>
            <person name="Alikhan N.F."/>
            <person name="Baker D."/>
            <person name="Gharbi K."/>
            <person name="Hall N."/>
            <person name="Watson M."/>
            <person name="Adriaenssens E.M."/>
            <person name="Foster-Nyarko E."/>
            <person name="Jarju S."/>
            <person name="Secka A."/>
            <person name="Antonio M."/>
            <person name="Oren A."/>
            <person name="Chaudhuri R.R."/>
            <person name="La Ragione R."/>
            <person name="Hildebrand F."/>
            <person name="Pallen M.J."/>
        </authorList>
    </citation>
    <scope>NUCLEOTIDE SEQUENCE</scope>
    <source>
        <strain evidence="7">ChiSjej3B21-8574</strain>
    </source>
</reference>
<feature type="transmembrane region" description="Helical" evidence="6">
    <location>
        <begin position="238"/>
        <end position="260"/>
    </location>
</feature>
<protein>
    <submittedName>
        <fullName evidence="7">YihY/virulence factor BrkB family protein</fullName>
    </submittedName>
</protein>
<evidence type="ECO:0000256" key="2">
    <source>
        <dbReference type="ARBA" id="ARBA00022475"/>
    </source>
</evidence>
<evidence type="ECO:0000256" key="6">
    <source>
        <dbReference type="SAM" id="Phobius"/>
    </source>
</evidence>
<organism evidence="7 8">
    <name type="scientific">Candidatus Anaerostipes avistercoris</name>
    <dbReference type="NCBI Taxonomy" id="2838462"/>
    <lineage>
        <taxon>Bacteria</taxon>
        <taxon>Bacillati</taxon>
        <taxon>Bacillota</taxon>
        <taxon>Clostridia</taxon>
        <taxon>Lachnospirales</taxon>
        <taxon>Lachnospiraceae</taxon>
        <taxon>Anaerostipes</taxon>
    </lineage>
</organism>
<keyword evidence="2" id="KW-1003">Cell membrane</keyword>
<dbReference type="PIRSF" id="PIRSF035875">
    <property type="entry name" value="RNase_BN"/>
    <property type="match status" value="1"/>
</dbReference>
<feature type="transmembrane region" description="Helical" evidence="6">
    <location>
        <begin position="169"/>
        <end position="193"/>
    </location>
</feature>
<comment type="subcellular location">
    <subcellularLocation>
        <location evidence="1">Cell membrane</location>
        <topology evidence="1">Multi-pass membrane protein</topology>
    </subcellularLocation>
</comment>
<dbReference type="AlphaFoldDB" id="A0A9D2T9L9"/>
<dbReference type="GO" id="GO:0005886">
    <property type="term" value="C:plasma membrane"/>
    <property type="evidence" value="ECO:0007669"/>
    <property type="project" value="UniProtKB-SubCell"/>
</dbReference>
<evidence type="ECO:0000313" key="7">
    <source>
        <dbReference type="EMBL" id="HJC50416.1"/>
    </source>
</evidence>
<gene>
    <name evidence="7" type="ORF">H9754_07615</name>
</gene>
<proteinExistence type="predicted"/>
<dbReference type="Proteomes" id="UP000823904">
    <property type="component" value="Unassembled WGS sequence"/>
</dbReference>
<feature type="transmembrane region" description="Helical" evidence="6">
    <location>
        <begin position="87"/>
        <end position="111"/>
    </location>
</feature>
<dbReference type="PANTHER" id="PTHR30213:SF0">
    <property type="entry name" value="UPF0761 MEMBRANE PROTEIN YIHY"/>
    <property type="match status" value="1"/>
</dbReference>